<organism evidence="1">
    <name type="scientific">Xenopus tropicalis</name>
    <name type="common">Western clawed frog</name>
    <name type="synonym">Silurana tropicalis</name>
    <dbReference type="NCBI Taxonomy" id="8364"/>
    <lineage>
        <taxon>Eukaryota</taxon>
        <taxon>Metazoa</taxon>
        <taxon>Chordata</taxon>
        <taxon>Craniata</taxon>
        <taxon>Vertebrata</taxon>
        <taxon>Euteleostomi</taxon>
        <taxon>Amphibia</taxon>
        <taxon>Batrachia</taxon>
        <taxon>Anura</taxon>
        <taxon>Pipoidea</taxon>
        <taxon>Pipidae</taxon>
        <taxon>Xenopodinae</taxon>
        <taxon>Xenopus</taxon>
        <taxon>Silurana</taxon>
    </lineage>
</organism>
<protein>
    <submittedName>
        <fullName evidence="1">Uncharacterized protein</fullName>
    </submittedName>
</protein>
<accession>A0A1B8Y1Y4</accession>
<proteinExistence type="predicted"/>
<name>A0A1B8Y1Y4_XENTR</name>
<gene>
    <name evidence="1" type="ORF">XENTR_v900277041mg</name>
</gene>
<sequence length="60" mass="6906">NRHCRTEWIFSQNDHLGPNDPIKLMRIDAVGLSGSSPRWSYQEKIHSFGDLANLTMNGHR</sequence>
<dbReference type="EMBL" id="KV460546">
    <property type="protein sequence ID" value="OCA16945.1"/>
    <property type="molecule type" value="Genomic_DNA"/>
</dbReference>
<reference evidence="1" key="3">
    <citation type="submission" date="2016-05" db="EMBL/GenBank/DDBJ databases">
        <title>WGS assembly of Xenopus tropicalis.</title>
        <authorList>
            <person name="Sessions A."/>
            <person name="Jenkins J."/>
            <person name="Mitros T."/>
            <person name="Lyons J.T."/>
            <person name="Dichmann D.S."/>
            <person name="Robert J."/>
            <person name="Harland R.M."/>
            <person name="Rokhsar D.S."/>
        </authorList>
    </citation>
    <scope>NUCLEOTIDE SEQUENCE</scope>
    <source>
        <strain evidence="1">Nigerian</strain>
    </source>
</reference>
<reference evidence="1" key="2">
    <citation type="journal article" date="2010" name="Science">
        <title>The genome of the Western clawed frog Xenopus tropicalis.</title>
        <authorList>
            <person name="Hellsten U."/>
            <person name="Harland R.M."/>
            <person name="Gilchrist M.J."/>
            <person name="Hendrix D."/>
            <person name="Jurka J."/>
            <person name="Kapitonov V."/>
            <person name="Ovcharenko I."/>
            <person name="Putnam N.H."/>
            <person name="Shu S."/>
            <person name="Taher L."/>
            <person name="Blitz I.L."/>
            <person name="Blumberg B."/>
            <person name="Dichmann D.S."/>
            <person name="Dubchak I."/>
            <person name="Amaya E."/>
            <person name="Detter J.C."/>
            <person name="Fletcher R."/>
            <person name="Gerhard D.S."/>
            <person name="Goodstein D."/>
            <person name="Graves T."/>
            <person name="Grigoriev I.V."/>
            <person name="Grimwood J."/>
            <person name="Kawashima T."/>
            <person name="Lindquist E."/>
            <person name="Lucas S.M."/>
            <person name="Mead P.E."/>
            <person name="Mitros T."/>
            <person name="Ogino H."/>
            <person name="Ohta Y."/>
            <person name="Poliakov A.V."/>
            <person name="Pollet N."/>
            <person name="Robert J."/>
            <person name="Salamov A."/>
            <person name="Sater A.K."/>
            <person name="Schmutz J."/>
            <person name="Terry A."/>
            <person name="Vize P.D."/>
            <person name="Warren W.C."/>
            <person name="Wells D."/>
            <person name="Wills A."/>
            <person name="Wilson R.K."/>
            <person name="Zimmerman L.B."/>
            <person name="Zorn A.M."/>
            <person name="Grainger R."/>
            <person name="Grammer T."/>
            <person name="Khokha M.K."/>
            <person name="Richardson P.M."/>
            <person name="Rokhsar D.S."/>
        </authorList>
    </citation>
    <scope>NUCLEOTIDE SEQUENCE [LARGE SCALE GENOMIC DNA]</scope>
    <source>
        <strain evidence="1">Nigerian</strain>
    </source>
</reference>
<reference evidence="1" key="1">
    <citation type="submission" date="2009-11" db="EMBL/GenBank/DDBJ databases">
        <authorList>
            <consortium name="US DOE Joint Genome Institute (JGI-PGF)"/>
            <person name="Ottilar R."/>
            <person name="Schmutz J."/>
            <person name="Salamov A."/>
            <person name="Cheng J.F."/>
            <person name="Lucas S."/>
            <person name="Pitluck S."/>
            <person name="Gundlach H."/>
            <person name="Guo Y."/>
            <person name="Haberer G."/>
            <person name="Nasrallah J."/>
            <person name="Mayer K.F.X."/>
            <person name="van de Peer Y."/>
            <person name="Weigel D."/>
            <person name="Grigoriev I.V."/>
        </authorList>
    </citation>
    <scope>NUCLEOTIDE SEQUENCE</scope>
    <source>
        <strain evidence="1">Nigerian</strain>
    </source>
</reference>
<feature type="non-terminal residue" evidence="1">
    <location>
        <position position="1"/>
    </location>
</feature>
<dbReference type="AlphaFoldDB" id="A0A1B8Y1Y4"/>
<evidence type="ECO:0000313" key="1">
    <source>
        <dbReference type="EMBL" id="OCA16945.1"/>
    </source>
</evidence>